<keyword evidence="8" id="KW-1185">Reference proteome</keyword>
<organism evidence="7 8">
    <name type="scientific">[Candida] subhashii</name>
    <dbReference type="NCBI Taxonomy" id="561895"/>
    <lineage>
        <taxon>Eukaryota</taxon>
        <taxon>Fungi</taxon>
        <taxon>Dikarya</taxon>
        <taxon>Ascomycota</taxon>
        <taxon>Saccharomycotina</taxon>
        <taxon>Pichiomycetes</taxon>
        <taxon>Debaryomycetaceae</taxon>
        <taxon>Spathaspora</taxon>
    </lineage>
</organism>
<comment type="caution">
    <text evidence="7">The sequence shown here is derived from an EMBL/GenBank/DDBJ whole genome shotgun (WGS) entry which is preliminary data.</text>
</comment>
<dbReference type="OrthoDB" id="26679at2759"/>
<dbReference type="Pfam" id="PF07534">
    <property type="entry name" value="TLD"/>
    <property type="match status" value="2"/>
</dbReference>
<dbReference type="PANTHER" id="PTHR23354">
    <property type="entry name" value="NUCLEOLAR PROTEIN 7/ESTROGEN RECEPTOR COACTIVATOR-RELATED"/>
    <property type="match status" value="1"/>
</dbReference>
<evidence type="ECO:0000256" key="3">
    <source>
        <dbReference type="ARBA" id="ARBA00023128"/>
    </source>
</evidence>
<feature type="compositionally biased region" description="Acidic residues" evidence="5">
    <location>
        <begin position="41"/>
        <end position="50"/>
    </location>
</feature>
<evidence type="ECO:0000259" key="6">
    <source>
        <dbReference type="PROSITE" id="PS51886"/>
    </source>
</evidence>
<comment type="similarity">
    <text evidence="2">Belongs to the OXR1 family.</text>
</comment>
<evidence type="ECO:0000256" key="5">
    <source>
        <dbReference type="SAM" id="MobiDB-lite"/>
    </source>
</evidence>
<dbReference type="InterPro" id="IPR006571">
    <property type="entry name" value="TLDc_dom"/>
</dbReference>
<feature type="region of interest" description="Disordered" evidence="5">
    <location>
        <begin position="1"/>
        <end position="99"/>
    </location>
</feature>
<reference evidence="7 8" key="1">
    <citation type="journal article" date="2021" name="DNA Res.">
        <title>Genome analysis of Candida subhashii reveals its hybrid nature and dual mitochondrial genome conformations.</title>
        <authorList>
            <person name="Mixao V."/>
            <person name="Hegedusova E."/>
            <person name="Saus E."/>
            <person name="Pryszcz L.P."/>
            <person name="Cillingova A."/>
            <person name="Nosek J."/>
            <person name="Gabaldon T."/>
        </authorList>
    </citation>
    <scope>NUCLEOTIDE SEQUENCE [LARGE SCALE GENOMIC DNA]</scope>
    <source>
        <strain evidence="7 8">CBS 10753</strain>
    </source>
</reference>
<evidence type="ECO:0000256" key="2">
    <source>
        <dbReference type="ARBA" id="ARBA00009540"/>
    </source>
</evidence>
<evidence type="ECO:0000313" key="8">
    <source>
        <dbReference type="Proteomes" id="UP000694255"/>
    </source>
</evidence>
<dbReference type="GO" id="GO:0005739">
    <property type="term" value="C:mitochondrion"/>
    <property type="evidence" value="ECO:0007669"/>
    <property type="project" value="UniProtKB-SubCell"/>
</dbReference>
<feature type="compositionally biased region" description="Basic and acidic residues" evidence="5">
    <location>
        <begin position="7"/>
        <end position="31"/>
    </location>
</feature>
<feature type="compositionally biased region" description="Low complexity" evidence="5">
    <location>
        <begin position="84"/>
        <end position="96"/>
    </location>
</feature>
<keyword evidence="3" id="KW-0496">Mitochondrion</keyword>
<protein>
    <recommendedName>
        <fullName evidence="4">Oxidation resistance protein 1</fullName>
    </recommendedName>
</protein>
<dbReference type="AlphaFoldDB" id="A0A8J5QJL6"/>
<gene>
    <name evidence="7" type="ORF">J8A68_003219</name>
</gene>
<evidence type="ECO:0000256" key="1">
    <source>
        <dbReference type="ARBA" id="ARBA00004173"/>
    </source>
</evidence>
<name>A0A8J5QJL6_9ASCO</name>
<dbReference type="RefSeq" id="XP_049263451.1">
    <property type="nucleotide sequence ID" value="XM_049407052.1"/>
</dbReference>
<dbReference type="PANTHER" id="PTHR23354:SF62">
    <property type="entry name" value="MUSTARD, ISOFORM V"/>
    <property type="match status" value="1"/>
</dbReference>
<accession>A0A8J5QJL6</accession>
<dbReference type="GeneID" id="73470020"/>
<feature type="domain" description="TLDc" evidence="6">
    <location>
        <begin position="117"/>
        <end position="356"/>
    </location>
</feature>
<evidence type="ECO:0000313" key="7">
    <source>
        <dbReference type="EMBL" id="KAG7663219.1"/>
    </source>
</evidence>
<comment type="subcellular location">
    <subcellularLocation>
        <location evidence="1">Mitochondrion</location>
    </subcellularLocation>
</comment>
<proteinExistence type="inferred from homology"/>
<dbReference type="EMBL" id="JAGSYN010000142">
    <property type="protein sequence ID" value="KAG7663219.1"/>
    <property type="molecule type" value="Genomic_DNA"/>
</dbReference>
<dbReference type="GO" id="GO:0005634">
    <property type="term" value="C:nucleus"/>
    <property type="evidence" value="ECO:0007669"/>
    <property type="project" value="TreeGrafter"/>
</dbReference>
<dbReference type="SMART" id="SM00584">
    <property type="entry name" value="TLDc"/>
    <property type="match status" value="1"/>
</dbReference>
<dbReference type="GO" id="GO:0006979">
    <property type="term" value="P:response to oxidative stress"/>
    <property type="evidence" value="ECO:0007669"/>
    <property type="project" value="TreeGrafter"/>
</dbReference>
<sequence length="359" mass="40772">MSFLFRKSTDYPSERKLSDSDLIDMSDKDNLESSTSGLIDEQIEKEDDQDTTTKELPKKVVKKQPTFLRRILSGGGGGMDSKESSSPSPSPSSSSSIQEIGLGPLTLKGYKDSTKHRLLDVELANNIRNLIPARLQLFDSWDLVYSMEQHGISLNTLYRHCNPEYQLQQLKKRKKAEKGFADSIVSGMMVVGGDTPSSRYNFEARRPQAYVLIIKDENNCKFGAYLNQNLKPMEHKRYYGNGECFLWKCEQFDPTKLDHYSEKPIKGESDSNNNSDTRFKAFMYTGINDNIIYSNHDFIAIGSSNGQNGIFIDKSLYKGVSYSCETFGNEILNSHIDYDLKIGRFKIMGLEIWRIGTIE</sequence>
<dbReference type="Proteomes" id="UP000694255">
    <property type="component" value="Unassembled WGS sequence"/>
</dbReference>
<dbReference type="PROSITE" id="PS51886">
    <property type="entry name" value="TLDC"/>
    <property type="match status" value="1"/>
</dbReference>
<evidence type="ECO:0000256" key="4">
    <source>
        <dbReference type="ARBA" id="ARBA00040604"/>
    </source>
</evidence>